<sequence>MGCNCGGGTPQQQQQTITAFQLVLPNGTVRVYYTWQEAHAAYQRAGGVGTIVPVYQ</sequence>
<evidence type="ECO:0000259" key="1">
    <source>
        <dbReference type="Pfam" id="PF23826"/>
    </source>
</evidence>
<accession>A0ABQ2JED5</accession>
<keyword evidence="3" id="KW-1185">Reference proteome</keyword>
<organism evidence="2 3">
    <name type="scientific">Streptomyces kronopolitis</name>
    <dbReference type="NCBI Taxonomy" id="1612435"/>
    <lineage>
        <taxon>Bacteria</taxon>
        <taxon>Bacillati</taxon>
        <taxon>Actinomycetota</taxon>
        <taxon>Actinomycetes</taxon>
        <taxon>Kitasatosporales</taxon>
        <taxon>Streptomycetaceae</taxon>
        <taxon>Streptomyces</taxon>
    </lineage>
</organism>
<gene>
    <name evidence="2" type="ORF">GCM10012285_24410</name>
</gene>
<dbReference type="Pfam" id="PF23826">
    <property type="entry name" value="DUF7196"/>
    <property type="match status" value="1"/>
</dbReference>
<evidence type="ECO:0000313" key="2">
    <source>
        <dbReference type="EMBL" id="GGN43233.1"/>
    </source>
</evidence>
<dbReference type="InterPro" id="IPR055620">
    <property type="entry name" value="DUF7196"/>
</dbReference>
<feature type="domain" description="DUF7196" evidence="1">
    <location>
        <begin position="1"/>
        <end position="53"/>
    </location>
</feature>
<proteinExistence type="predicted"/>
<dbReference type="EMBL" id="BMND01000008">
    <property type="protein sequence ID" value="GGN43233.1"/>
    <property type="molecule type" value="Genomic_DNA"/>
</dbReference>
<protein>
    <recommendedName>
        <fullName evidence="1">DUF7196 domain-containing protein</fullName>
    </recommendedName>
</protein>
<name>A0ABQ2JED5_9ACTN</name>
<dbReference type="Proteomes" id="UP000600080">
    <property type="component" value="Unassembled WGS sequence"/>
</dbReference>
<comment type="caution">
    <text evidence="2">The sequence shown here is derived from an EMBL/GenBank/DDBJ whole genome shotgun (WGS) entry which is preliminary data.</text>
</comment>
<reference evidence="3" key="1">
    <citation type="journal article" date="2019" name="Int. J. Syst. Evol. Microbiol.">
        <title>The Global Catalogue of Microorganisms (GCM) 10K type strain sequencing project: providing services to taxonomists for standard genome sequencing and annotation.</title>
        <authorList>
            <consortium name="The Broad Institute Genomics Platform"/>
            <consortium name="The Broad Institute Genome Sequencing Center for Infectious Disease"/>
            <person name="Wu L."/>
            <person name="Ma J."/>
        </authorList>
    </citation>
    <scope>NUCLEOTIDE SEQUENCE [LARGE SCALE GENOMIC DNA]</scope>
    <source>
        <strain evidence="3">CGMCC 4.7323</strain>
    </source>
</reference>
<evidence type="ECO:0000313" key="3">
    <source>
        <dbReference type="Proteomes" id="UP000600080"/>
    </source>
</evidence>